<accession>A0A0G3BG41</accession>
<dbReference type="AlphaFoldDB" id="A0A0G3BG41"/>
<gene>
    <name evidence="6" type="ORF">AAW51_0242</name>
</gene>
<feature type="domain" description="Glutamate synthase" evidence="5">
    <location>
        <begin position="159"/>
        <end position="476"/>
    </location>
</feature>
<dbReference type="Proteomes" id="UP000035352">
    <property type="component" value="Chromosome"/>
</dbReference>
<dbReference type="InterPro" id="IPR024188">
    <property type="entry name" value="GltB"/>
</dbReference>
<dbReference type="PANTHER" id="PTHR43819:SF1">
    <property type="entry name" value="ARCHAEAL-TYPE GLUTAMATE SYNTHASE [NADPH]"/>
    <property type="match status" value="1"/>
</dbReference>
<evidence type="ECO:0000256" key="4">
    <source>
        <dbReference type="SAM" id="Phobius"/>
    </source>
</evidence>
<dbReference type="SUPFAM" id="SSF51395">
    <property type="entry name" value="FMN-linked oxidoreductases"/>
    <property type="match status" value="1"/>
</dbReference>
<evidence type="ECO:0000313" key="6">
    <source>
        <dbReference type="EMBL" id="AKJ26933.1"/>
    </source>
</evidence>
<feature type="region of interest" description="Disordered" evidence="3">
    <location>
        <begin position="513"/>
        <end position="533"/>
    </location>
</feature>
<dbReference type="PIRSF" id="PIRSF006429">
    <property type="entry name" value="GOGAT_lg_2"/>
    <property type="match status" value="1"/>
</dbReference>
<dbReference type="InterPro" id="IPR002932">
    <property type="entry name" value="Glu_synthdom"/>
</dbReference>
<feature type="transmembrane region" description="Helical" evidence="4">
    <location>
        <begin position="12"/>
        <end position="34"/>
    </location>
</feature>
<evidence type="ECO:0000256" key="2">
    <source>
        <dbReference type="PIRNR" id="PIRNR006429"/>
    </source>
</evidence>
<dbReference type="GO" id="GO:0006537">
    <property type="term" value="P:glutamate biosynthetic process"/>
    <property type="evidence" value="ECO:0007669"/>
    <property type="project" value="InterPro"/>
</dbReference>
<protein>
    <submittedName>
        <fullName evidence="6">Ferredoxin-dependent glutamate synthase</fullName>
    </submittedName>
</protein>
<feature type="transmembrane region" description="Helical" evidence="4">
    <location>
        <begin position="40"/>
        <end position="57"/>
    </location>
</feature>
<keyword evidence="4" id="KW-1133">Transmembrane helix</keyword>
<dbReference type="CDD" id="cd02808">
    <property type="entry name" value="GltS_FMN"/>
    <property type="match status" value="1"/>
</dbReference>
<dbReference type="Gene3D" id="3.20.20.70">
    <property type="entry name" value="Aldolase class I"/>
    <property type="match status" value="1"/>
</dbReference>
<dbReference type="InterPro" id="IPR013785">
    <property type="entry name" value="Aldolase_TIM"/>
</dbReference>
<dbReference type="Pfam" id="PF01645">
    <property type="entry name" value="Glu_synthase"/>
    <property type="match status" value="1"/>
</dbReference>
<dbReference type="PATRIC" id="fig|413882.6.peg.250"/>
<dbReference type="RefSeq" id="WP_169787960.1">
    <property type="nucleotide sequence ID" value="NZ_CP011371.1"/>
</dbReference>
<sequence length="533" mass="57036">MPPLLVAMDRHFPLRYLAWVGCSIGFLLTAFVWIGFGVGGGAAVVFGLGVALGVYDHRQRAHPLWRNYPVIGHLHPLARWVRSRLGDGGAAEPYSRAQQALVERRARGEAETVSFASPHAVDRPGAEWLLHTLTPSPLLSPHDLRVTIGASCRQPYSASLFNISGMDFGSLSAAAVLALNAGARRGGFAQVSGEGGLTRYHRENGGDLIWEIGPGYFGCRSPDGGFDAECYARVAREAQVKMIEVQLNHAASAGAGGVLPAGKVTPEVAALRGVPPRREARSPAAHSAFSTPLELLHFVDDLRALSGGKPVGLKLCVGRPREWFAIAKAMAQTSLVPDFIVIEAAEGGSGAAPYETLGRMGLPGQDGLRLVHNTLNGLGLRERLKLGYSGRVVDAFDIARALALGADFCLAARSFMLALGCVQAARCHTNRCPTGIATQDPWRQRGLVVSDKAERVRHYHEQTLSALADLLQAAGLARADQLEPRHLLRRTTAHSVQPLSELLHACSPGAALTGTAPDPSYQQDWTAARPDRF</sequence>
<evidence type="ECO:0000259" key="5">
    <source>
        <dbReference type="Pfam" id="PF01645"/>
    </source>
</evidence>
<name>A0A0G3BG41_9BURK</name>
<reference evidence="6 7" key="1">
    <citation type="submission" date="2015-05" db="EMBL/GenBank/DDBJ databases">
        <authorList>
            <person name="Tang B."/>
            <person name="Yu Y."/>
        </authorList>
    </citation>
    <scope>NUCLEOTIDE SEQUENCE [LARGE SCALE GENOMIC DNA]</scope>
    <source>
        <strain evidence="6 7">DSM 7029</strain>
    </source>
</reference>
<organism evidence="6 7">
    <name type="scientific">Caldimonas brevitalea</name>
    <dbReference type="NCBI Taxonomy" id="413882"/>
    <lineage>
        <taxon>Bacteria</taxon>
        <taxon>Pseudomonadati</taxon>
        <taxon>Pseudomonadota</taxon>
        <taxon>Betaproteobacteria</taxon>
        <taxon>Burkholderiales</taxon>
        <taxon>Sphaerotilaceae</taxon>
        <taxon>Caldimonas</taxon>
    </lineage>
</organism>
<evidence type="ECO:0000256" key="3">
    <source>
        <dbReference type="SAM" id="MobiDB-lite"/>
    </source>
</evidence>
<keyword evidence="4" id="KW-0812">Transmembrane</keyword>
<keyword evidence="4" id="KW-0472">Membrane</keyword>
<evidence type="ECO:0000313" key="7">
    <source>
        <dbReference type="Proteomes" id="UP000035352"/>
    </source>
</evidence>
<keyword evidence="7" id="KW-1185">Reference proteome</keyword>
<dbReference type="KEGG" id="pbh:AAW51_0242"/>
<evidence type="ECO:0000256" key="1">
    <source>
        <dbReference type="ARBA" id="ARBA00009716"/>
    </source>
</evidence>
<dbReference type="GO" id="GO:0015930">
    <property type="term" value="F:glutamate synthase activity"/>
    <property type="evidence" value="ECO:0007669"/>
    <property type="project" value="InterPro"/>
</dbReference>
<dbReference type="PANTHER" id="PTHR43819">
    <property type="entry name" value="ARCHAEAL-TYPE GLUTAMATE SYNTHASE [NADPH]"/>
    <property type="match status" value="1"/>
</dbReference>
<dbReference type="STRING" id="413882.AAW51_0242"/>
<dbReference type="EMBL" id="CP011371">
    <property type="protein sequence ID" value="AKJ26933.1"/>
    <property type="molecule type" value="Genomic_DNA"/>
</dbReference>
<proteinExistence type="inferred from homology"/>
<comment type="similarity">
    <text evidence="1 2">Belongs to the glutamate synthase family.</text>
</comment>